<dbReference type="SUPFAM" id="SSF54373">
    <property type="entry name" value="FAD-linked reductases, C-terminal domain"/>
    <property type="match status" value="1"/>
</dbReference>
<sequence length="381" mass="40332">MTEHIVIGAGLAGAATAYALTLRGEDVTVLEQHTPANAHGSSHGSARILRFAYPQRLYLDLVVAARAMWDDVERAAGTELITTTGALDHGEARHTAQLAALFAAAGIDHEVLSPAQAGARWPQFAFDTAVLWHPAAGVIDAETAVSAMLRLAVASGRARVLEDWTVAEVGRRAGGGFRVTSANGGAVDGERVIVTAGAWLPALLGHLGLPRGFLESLPAFEVREEQAFHLPYRDTERSGRRENPWPTFIHKTGEIFTYGLPGGRDAGFAGQKLAQFNGGRVIASALDADGRITAAMRARMVDYAQRYLPGLVPEPYAETTCLFTNTPTEDFVIDEADGVVVVSACSGHGAKFAPLLGELAAGLAVGDGSVPEEFRVAHHRG</sequence>
<evidence type="ECO:0000256" key="4">
    <source>
        <dbReference type="ARBA" id="ARBA00023002"/>
    </source>
</evidence>
<keyword evidence="4" id="KW-0560">Oxidoreductase</keyword>
<dbReference type="Gene3D" id="3.30.9.10">
    <property type="entry name" value="D-Amino Acid Oxidase, subunit A, domain 2"/>
    <property type="match status" value="1"/>
</dbReference>
<feature type="domain" description="FAD dependent oxidoreductase" evidence="5">
    <location>
        <begin position="5"/>
        <end position="361"/>
    </location>
</feature>
<proteinExistence type="predicted"/>
<protein>
    <submittedName>
        <fullName evidence="6">N-methyl-L-tryptophan oxidase</fullName>
    </submittedName>
</protein>
<evidence type="ECO:0000313" key="7">
    <source>
        <dbReference type="Proteomes" id="UP001498238"/>
    </source>
</evidence>
<comment type="cofactor">
    <cofactor evidence="1">
        <name>FAD</name>
        <dbReference type="ChEBI" id="CHEBI:57692"/>
    </cofactor>
</comment>
<dbReference type="EMBL" id="BAAAAF010000003">
    <property type="protein sequence ID" value="GAA0035093.1"/>
    <property type="molecule type" value="Genomic_DNA"/>
</dbReference>
<gene>
    <name evidence="6" type="primary">solA</name>
    <name evidence="6" type="ORF">NCCP602_10540</name>
</gene>
<dbReference type="InterPro" id="IPR006076">
    <property type="entry name" value="FAD-dep_OxRdtase"/>
</dbReference>
<dbReference type="InterPro" id="IPR036188">
    <property type="entry name" value="FAD/NAD-bd_sf"/>
</dbReference>
<dbReference type="SUPFAM" id="SSF51905">
    <property type="entry name" value="FAD/NAD(P)-binding domain"/>
    <property type="match status" value="1"/>
</dbReference>
<evidence type="ECO:0000256" key="3">
    <source>
        <dbReference type="ARBA" id="ARBA00022827"/>
    </source>
</evidence>
<evidence type="ECO:0000256" key="2">
    <source>
        <dbReference type="ARBA" id="ARBA00022630"/>
    </source>
</evidence>
<dbReference type="Pfam" id="PF01266">
    <property type="entry name" value="DAO"/>
    <property type="match status" value="1"/>
</dbReference>
<keyword evidence="7" id="KW-1185">Reference proteome</keyword>
<dbReference type="PANTHER" id="PTHR10961:SF7">
    <property type="entry name" value="FAD DEPENDENT OXIDOREDUCTASE DOMAIN-CONTAINING PROTEIN"/>
    <property type="match status" value="1"/>
</dbReference>
<evidence type="ECO:0000256" key="1">
    <source>
        <dbReference type="ARBA" id="ARBA00001974"/>
    </source>
</evidence>
<dbReference type="Proteomes" id="UP001498238">
    <property type="component" value="Unassembled WGS sequence"/>
</dbReference>
<accession>A0ABN0SLV4</accession>
<dbReference type="RefSeq" id="WP_144589259.1">
    <property type="nucleotide sequence ID" value="NZ_BAAAAF010000003.1"/>
</dbReference>
<evidence type="ECO:0000313" key="6">
    <source>
        <dbReference type="EMBL" id="GAA0035093.1"/>
    </source>
</evidence>
<dbReference type="PANTHER" id="PTHR10961">
    <property type="entry name" value="PEROXISOMAL SARCOSINE OXIDASE"/>
    <property type="match status" value="1"/>
</dbReference>
<name>A0ABN0SLV4_9MICO</name>
<dbReference type="InterPro" id="IPR045170">
    <property type="entry name" value="MTOX"/>
</dbReference>
<keyword evidence="2" id="KW-0285">Flavoprotein</keyword>
<evidence type="ECO:0000259" key="5">
    <source>
        <dbReference type="Pfam" id="PF01266"/>
    </source>
</evidence>
<organism evidence="6 7">
    <name type="scientific">Brevibacterium metallidurans</name>
    <dbReference type="NCBI Taxonomy" id="1482676"/>
    <lineage>
        <taxon>Bacteria</taxon>
        <taxon>Bacillati</taxon>
        <taxon>Actinomycetota</taxon>
        <taxon>Actinomycetes</taxon>
        <taxon>Micrococcales</taxon>
        <taxon>Brevibacteriaceae</taxon>
        <taxon>Brevibacterium</taxon>
    </lineage>
</organism>
<keyword evidence="3" id="KW-0274">FAD</keyword>
<dbReference type="Gene3D" id="3.50.50.60">
    <property type="entry name" value="FAD/NAD(P)-binding domain"/>
    <property type="match status" value="1"/>
</dbReference>
<reference evidence="6 7" key="1">
    <citation type="submission" date="2024-01" db="EMBL/GenBank/DDBJ databases">
        <title>Characterization of antibiotic resistant novel bacterial strains and their environmental applications.</title>
        <authorList>
            <person name="Manzoor S."/>
            <person name="Abbas S."/>
            <person name="Arshad M."/>
            <person name="Ahmed I."/>
        </authorList>
    </citation>
    <scope>NUCLEOTIDE SEQUENCE [LARGE SCALE GENOMIC DNA]</scope>
    <source>
        <strain evidence="6 7">NCCP-602</strain>
    </source>
</reference>
<comment type="caution">
    <text evidence="6">The sequence shown here is derived from an EMBL/GenBank/DDBJ whole genome shotgun (WGS) entry which is preliminary data.</text>
</comment>